<comment type="caution">
    <text evidence="4">The sequence shown here is derived from an EMBL/GenBank/DDBJ whole genome shotgun (WGS) entry which is preliminary data.</text>
</comment>
<dbReference type="InterPro" id="IPR029063">
    <property type="entry name" value="SAM-dependent_MTases_sf"/>
</dbReference>
<sequence length="211" mass="22512">MEPDWVTDTRASYDTVAVSYGEMLKDALDGQPVVRHVLAMFAELVLSAGGGPVVDVGCGTGRVTANLRTLGLDASGVDLSPGMVEVARQDHPGVRFDVGSMTGLDLADGSVQGILAWFSIIHVPDDAVRQAFGEFRRVLRDGGVVLVGFYVGDTTVLKTEGYGGHPMKVHVHRRPIERVAGWLTEAGLRTDVELLHHLTDTVTGGMLIAHA</sequence>
<protein>
    <submittedName>
        <fullName evidence="4">Class I SAM-dependent methyltransferase</fullName>
    </submittedName>
</protein>
<gene>
    <name evidence="4" type="ORF">GCM10009827_072570</name>
</gene>
<keyword evidence="2" id="KW-0808">Transferase</keyword>
<accession>A0ABN2BJS5</accession>
<dbReference type="PANTHER" id="PTHR43861:SF1">
    <property type="entry name" value="TRANS-ACONITATE 2-METHYLTRANSFERASE"/>
    <property type="match status" value="1"/>
</dbReference>
<dbReference type="RefSeq" id="WP_344507223.1">
    <property type="nucleotide sequence ID" value="NZ_BAAAQD010000016.1"/>
</dbReference>
<dbReference type="CDD" id="cd02440">
    <property type="entry name" value="AdoMet_MTases"/>
    <property type="match status" value="1"/>
</dbReference>
<organism evidence="4 5">
    <name type="scientific">Dactylosporangium maewongense</name>
    <dbReference type="NCBI Taxonomy" id="634393"/>
    <lineage>
        <taxon>Bacteria</taxon>
        <taxon>Bacillati</taxon>
        <taxon>Actinomycetota</taxon>
        <taxon>Actinomycetes</taxon>
        <taxon>Micromonosporales</taxon>
        <taxon>Micromonosporaceae</taxon>
        <taxon>Dactylosporangium</taxon>
    </lineage>
</organism>
<proteinExistence type="predicted"/>
<dbReference type="Pfam" id="PF13649">
    <property type="entry name" value="Methyltransf_25"/>
    <property type="match status" value="1"/>
</dbReference>
<keyword evidence="5" id="KW-1185">Reference proteome</keyword>
<dbReference type="SUPFAM" id="SSF53335">
    <property type="entry name" value="S-adenosyl-L-methionine-dependent methyltransferases"/>
    <property type="match status" value="1"/>
</dbReference>
<evidence type="ECO:0000313" key="5">
    <source>
        <dbReference type="Proteomes" id="UP001501470"/>
    </source>
</evidence>
<dbReference type="PANTHER" id="PTHR43861">
    <property type="entry name" value="TRANS-ACONITATE 2-METHYLTRANSFERASE-RELATED"/>
    <property type="match status" value="1"/>
</dbReference>
<dbReference type="Gene3D" id="3.40.50.150">
    <property type="entry name" value="Vaccinia Virus protein VP39"/>
    <property type="match status" value="1"/>
</dbReference>
<dbReference type="InterPro" id="IPR041698">
    <property type="entry name" value="Methyltransf_25"/>
</dbReference>
<feature type="domain" description="Methyltransferase" evidence="3">
    <location>
        <begin position="53"/>
        <end position="143"/>
    </location>
</feature>
<reference evidence="4 5" key="1">
    <citation type="journal article" date="2019" name="Int. J. Syst. Evol. Microbiol.">
        <title>The Global Catalogue of Microorganisms (GCM) 10K type strain sequencing project: providing services to taxonomists for standard genome sequencing and annotation.</title>
        <authorList>
            <consortium name="The Broad Institute Genomics Platform"/>
            <consortium name="The Broad Institute Genome Sequencing Center for Infectious Disease"/>
            <person name="Wu L."/>
            <person name="Ma J."/>
        </authorList>
    </citation>
    <scope>NUCLEOTIDE SEQUENCE [LARGE SCALE GENOMIC DNA]</scope>
    <source>
        <strain evidence="4 5">JCM 15933</strain>
    </source>
</reference>
<evidence type="ECO:0000313" key="4">
    <source>
        <dbReference type="EMBL" id="GAA1542461.1"/>
    </source>
</evidence>
<evidence type="ECO:0000256" key="1">
    <source>
        <dbReference type="ARBA" id="ARBA00022603"/>
    </source>
</evidence>
<dbReference type="Proteomes" id="UP001501470">
    <property type="component" value="Unassembled WGS sequence"/>
</dbReference>
<keyword evidence="1 4" id="KW-0489">Methyltransferase</keyword>
<evidence type="ECO:0000256" key="2">
    <source>
        <dbReference type="ARBA" id="ARBA00022679"/>
    </source>
</evidence>
<dbReference type="GO" id="GO:0032259">
    <property type="term" value="P:methylation"/>
    <property type="evidence" value="ECO:0007669"/>
    <property type="project" value="UniProtKB-KW"/>
</dbReference>
<dbReference type="GO" id="GO:0008168">
    <property type="term" value="F:methyltransferase activity"/>
    <property type="evidence" value="ECO:0007669"/>
    <property type="project" value="UniProtKB-KW"/>
</dbReference>
<dbReference type="EMBL" id="BAAAQD010000016">
    <property type="protein sequence ID" value="GAA1542461.1"/>
    <property type="molecule type" value="Genomic_DNA"/>
</dbReference>
<evidence type="ECO:0000259" key="3">
    <source>
        <dbReference type="Pfam" id="PF13649"/>
    </source>
</evidence>
<name>A0ABN2BJS5_9ACTN</name>